<dbReference type="CDD" id="cd03145">
    <property type="entry name" value="GAT1_cyanophycinase"/>
    <property type="match status" value="1"/>
</dbReference>
<dbReference type="PANTHER" id="PTHR36175:SF1">
    <property type="entry name" value="CYANOPHYCINASE"/>
    <property type="match status" value="1"/>
</dbReference>
<dbReference type="Proteomes" id="UP000830116">
    <property type="component" value="Chromosome"/>
</dbReference>
<comment type="catalytic activity">
    <reaction evidence="1">
        <text>[L-4-(L-arginin-2-N-yl)aspartate](n) + H2O = [L-4-(L-arginin-2-N-yl)aspartate](n-1) + L-4-(L-arginin-2-N-yl)aspartate</text>
        <dbReference type="Rhea" id="RHEA:12845"/>
        <dbReference type="Rhea" id="RHEA-COMP:13728"/>
        <dbReference type="Rhea" id="RHEA-COMP:13734"/>
        <dbReference type="ChEBI" id="CHEBI:15377"/>
        <dbReference type="ChEBI" id="CHEBI:137986"/>
        <dbReference type="ChEBI" id="CHEBI:137991"/>
        <dbReference type="EC" id="3.4.15.6"/>
    </reaction>
</comment>
<dbReference type="NCBIfam" id="TIGR02069">
    <property type="entry name" value="cyanophycinase"/>
    <property type="match status" value="1"/>
</dbReference>
<dbReference type="PANTHER" id="PTHR36175">
    <property type="entry name" value="CYANOPHYCINASE"/>
    <property type="match status" value="1"/>
</dbReference>
<protein>
    <recommendedName>
        <fullName evidence="5">Cyanophycinase</fullName>
        <ecNumber evidence="4">3.4.15.6</ecNumber>
    </recommendedName>
</protein>
<dbReference type="InterPro" id="IPR011811">
    <property type="entry name" value="Peptidase_S51_cyanophycinase"/>
</dbReference>
<organism evidence="9 10">
    <name type="scientific">Bdellovibrio reynosensis</name>
    <dbReference type="NCBI Taxonomy" id="2835041"/>
    <lineage>
        <taxon>Bacteria</taxon>
        <taxon>Pseudomonadati</taxon>
        <taxon>Bdellovibrionota</taxon>
        <taxon>Bdellovibrionia</taxon>
        <taxon>Bdellovibrionales</taxon>
        <taxon>Pseudobdellovibrionaceae</taxon>
        <taxon>Bdellovibrio</taxon>
    </lineage>
</organism>
<dbReference type="GO" id="GO:0004180">
    <property type="term" value="F:carboxypeptidase activity"/>
    <property type="evidence" value="ECO:0007669"/>
    <property type="project" value="UniProtKB-KW"/>
</dbReference>
<evidence type="ECO:0000256" key="6">
    <source>
        <dbReference type="ARBA" id="ARBA00022670"/>
    </source>
</evidence>
<keyword evidence="6" id="KW-0645">Protease</keyword>
<keyword evidence="7 9" id="KW-0378">Hydrolase</keyword>
<evidence type="ECO:0000256" key="7">
    <source>
        <dbReference type="ARBA" id="ARBA00022801"/>
    </source>
</evidence>
<dbReference type="EMBL" id="CP093442">
    <property type="protein sequence ID" value="UOF01322.1"/>
    <property type="molecule type" value="Genomic_DNA"/>
</dbReference>
<keyword evidence="8" id="KW-0720">Serine protease</keyword>
<keyword evidence="9" id="KW-0121">Carboxypeptidase</keyword>
<evidence type="ECO:0000256" key="8">
    <source>
        <dbReference type="ARBA" id="ARBA00022825"/>
    </source>
</evidence>
<evidence type="ECO:0000256" key="5">
    <source>
        <dbReference type="ARBA" id="ARBA00015719"/>
    </source>
</evidence>
<dbReference type="PIRSF" id="PIRSF032067">
    <property type="entry name" value="Cyanophycinase"/>
    <property type="match status" value="1"/>
</dbReference>
<reference evidence="9" key="1">
    <citation type="submission" date="2022-03" db="EMBL/GenBank/DDBJ databases">
        <title>Genome Identification and Characterization of new species Bdellovibrio reynosense LBG001 sp. nov. from a Mexico soil sample.</title>
        <authorList>
            <person name="Camilli A."/>
            <person name="Ajao Y."/>
            <person name="Guo X."/>
        </authorList>
    </citation>
    <scope>NUCLEOTIDE SEQUENCE</scope>
    <source>
        <strain evidence="9">LBG001</strain>
    </source>
</reference>
<comment type="function">
    <text evidence="2">Exopeptidase that catalyzes the hydrolytic cleavage of multi-L-arginyl-poly-L-aspartic acid (cyanophycin; a water-insoluble reserve polymer) into aspartate-arginine dipeptides.</text>
</comment>
<sequence>MASVVKKHLNNKSEARHVKAINPQGTLIIIGGKEDKHGEKKILKEIARRAGKGKIIIITSASDLPHEVWPEYKELFKGLGIAVKQLHHLHINQPEEVRRLQLNKIFAGAKVVFFTGGDQLKLSSKLGGTLLMDYVLDVYKAGGTLAGTSAGASVMGEIMLVGGGDSDSHKVGNWMMAPGMRFMESIIIDQHFAQRGRIGRLLGAIALNPGVLGIGIDEGTAVIVENDHFTIIGENAVYILDGRGVTYSNISEASADQTMSIHDVRLHVLAENEVFDLKRRKSISKS</sequence>
<dbReference type="InterPro" id="IPR029062">
    <property type="entry name" value="Class_I_gatase-like"/>
</dbReference>
<evidence type="ECO:0000313" key="10">
    <source>
        <dbReference type="Proteomes" id="UP000830116"/>
    </source>
</evidence>
<evidence type="ECO:0000256" key="2">
    <source>
        <dbReference type="ARBA" id="ARBA00002039"/>
    </source>
</evidence>
<evidence type="ECO:0000256" key="3">
    <source>
        <dbReference type="ARBA" id="ARBA00006534"/>
    </source>
</evidence>
<dbReference type="GO" id="GO:0008241">
    <property type="term" value="F:peptidyl-dipeptidase activity"/>
    <property type="evidence" value="ECO:0007669"/>
    <property type="project" value="UniProtKB-EC"/>
</dbReference>
<evidence type="ECO:0000256" key="1">
    <source>
        <dbReference type="ARBA" id="ARBA00001092"/>
    </source>
</evidence>
<dbReference type="EC" id="3.4.15.6" evidence="4"/>
<name>A0ABY4CBQ6_9BACT</name>
<dbReference type="SUPFAM" id="SSF52317">
    <property type="entry name" value="Class I glutamine amidotransferase-like"/>
    <property type="match status" value="1"/>
</dbReference>
<accession>A0ABY4CBQ6</accession>
<evidence type="ECO:0000256" key="4">
    <source>
        <dbReference type="ARBA" id="ARBA00013115"/>
    </source>
</evidence>
<evidence type="ECO:0000313" key="9">
    <source>
        <dbReference type="EMBL" id="UOF01322.1"/>
    </source>
</evidence>
<keyword evidence="10" id="KW-1185">Reference proteome</keyword>
<dbReference type="InterPro" id="IPR005320">
    <property type="entry name" value="Peptidase_S51"/>
</dbReference>
<proteinExistence type="inferred from homology"/>
<comment type="similarity">
    <text evidence="3">Belongs to the peptidase S51 family.</text>
</comment>
<dbReference type="RefSeq" id="WP_243537758.1">
    <property type="nucleotide sequence ID" value="NZ_CP093442.1"/>
</dbReference>
<dbReference type="Pfam" id="PF03575">
    <property type="entry name" value="Peptidase_S51"/>
    <property type="match status" value="1"/>
</dbReference>
<gene>
    <name evidence="9" type="ORF">MNR06_16635</name>
</gene>
<dbReference type="Gene3D" id="3.40.50.880">
    <property type="match status" value="1"/>
</dbReference>